<comment type="similarity">
    <text evidence="5">Belongs to the WD repeat EBI family.</text>
</comment>
<dbReference type="GO" id="GO:0003714">
    <property type="term" value="F:transcription corepressor activity"/>
    <property type="evidence" value="ECO:0007669"/>
    <property type="project" value="InterPro"/>
</dbReference>
<comment type="subcellular location">
    <subcellularLocation>
        <location evidence="1">Nucleus</location>
    </subcellularLocation>
</comment>
<keyword evidence="2 6" id="KW-0853">WD repeat</keyword>
<evidence type="ECO:0000256" key="4">
    <source>
        <dbReference type="ARBA" id="ARBA00023242"/>
    </source>
</evidence>
<dbReference type="AlphaFoldDB" id="A0A821ZBB0"/>
<dbReference type="Pfam" id="PF00400">
    <property type="entry name" value="WD40"/>
    <property type="match status" value="2"/>
</dbReference>
<dbReference type="InterPro" id="IPR015943">
    <property type="entry name" value="WD40/YVTN_repeat-like_dom_sf"/>
</dbReference>
<dbReference type="PANTHER" id="PTHR22846">
    <property type="entry name" value="WD40 REPEAT PROTEIN"/>
    <property type="match status" value="1"/>
</dbReference>
<dbReference type="InterPro" id="IPR045183">
    <property type="entry name" value="Ebi-like"/>
</dbReference>
<name>A0A821ZBB0_9BILA</name>
<evidence type="ECO:0000256" key="6">
    <source>
        <dbReference type="PROSITE-ProRule" id="PRU00221"/>
    </source>
</evidence>
<dbReference type="SMART" id="SM00320">
    <property type="entry name" value="WD40"/>
    <property type="match status" value="2"/>
</dbReference>
<organism evidence="7 8">
    <name type="scientific">Rotaria socialis</name>
    <dbReference type="NCBI Taxonomy" id="392032"/>
    <lineage>
        <taxon>Eukaryota</taxon>
        <taxon>Metazoa</taxon>
        <taxon>Spiralia</taxon>
        <taxon>Gnathifera</taxon>
        <taxon>Rotifera</taxon>
        <taxon>Eurotatoria</taxon>
        <taxon>Bdelloidea</taxon>
        <taxon>Philodinida</taxon>
        <taxon>Philodinidae</taxon>
        <taxon>Rotaria</taxon>
    </lineage>
</organism>
<dbReference type="PANTHER" id="PTHR22846:SF2">
    <property type="entry name" value="F-BOX-LIKE_WD REPEAT-CONTAINING PROTEIN EBI"/>
    <property type="match status" value="1"/>
</dbReference>
<proteinExistence type="inferred from homology"/>
<protein>
    <submittedName>
        <fullName evidence="7">Uncharacterized protein</fullName>
    </submittedName>
</protein>
<evidence type="ECO:0000256" key="3">
    <source>
        <dbReference type="ARBA" id="ARBA00022737"/>
    </source>
</evidence>
<sequence length="98" mass="10873">MTLKIWSMSKDTPVHNLQAHNKEIYSIKWSPTGPGTMNPNATLLLPNASFDSTVRLCDVERGVCQNILVKHAEPVYSVAFNPDGRLLATGLFDKAIYI</sequence>
<evidence type="ECO:0000313" key="8">
    <source>
        <dbReference type="Proteomes" id="UP000663848"/>
    </source>
</evidence>
<dbReference type="InterPro" id="IPR036322">
    <property type="entry name" value="WD40_repeat_dom_sf"/>
</dbReference>
<keyword evidence="3" id="KW-0677">Repeat</keyword>
<dbReference type="InterPro" id="IPR001680">
    <property type="entry name" value="WD40_rpt"/>
</dbReference>
<accession>A0A821ZBB0</accession>
<dbReference type="Gene3D" id="2.130.10.10">
    <property type="entry name" value="YVTN repeat-like/Quinoprotein amine dehydrogenase"/>
    <property type="match status" value="1"/>
</dbReference>
<dbReference type="EMBL" id="CAJOBR010028836">
    <property type="protein sequence ID" value="CAF4983173.1"/>
    <property type="molecule type" value="Genomic_DNA"/>
</dbReference>
<dbReference type="PROSITE" id="PS50082">
    <property type="entry name" value="WD_REPEATS_2"/>
    <property type="match status" value="1"/>
</dbReference>
<reference evidence="7" key="1">
    <citation type="submission" date="2021-02" db="EMBL/GenBank/DDBJ databases">
        <authorList>
            <person name="Nowell W R."/>
        </authorList>
    </citation>
    <scope>NUCLEOTIDE SEQUENCE</scope>
</reference>
<dbReference type="PROSITE" id="PS50294">
    <property type="entry name" value="WD_REPEATS_REGION"/>
    <property type="match status" value="1"/>
</dbReference>
<dbReference type="Proteomes" id="UP000663848">
    <property type="component" value="Unassembled WGS sequence"/>
</dbReference>
<dbReference type="SUPFAM" id="SSF50978">
    <property type="entry name" value="WD40 repeat-like"/>
    <property type="match status" value="1"/>
</dbReference>
<keyword evidence="4" id="KW-0539">Nucleus</keyword>
<evidence type="ECO:0000256" key="2">
    <source>
        <dbReference type="ARBA" id="ARBA00022574"/>
    </source>
</evidence>
<evidence type="ECO:0000256" key="1">
    <source>
        <dbReference type="ARBA" id="ARBA00004123"/>
    </source>
</evidence>
<evidence type="ECO:0000313" key="7">
    <source>
        <dbReference type="EMBL" id="CAF4983173.1"/>
    </source>
</evidence>
<feature type="repeat" description="WD" evidence="6">
    <location>
        <begin position="68"/>
        <end position="98"/>
    </location>
</feature>
<dbReference type="GO" id="GO:0000118">
    <property type="term" value="C:histone deacetylase complex"/>
    <property type="evidence" value="ECO:0007669"/>
    <property type="project" value="TreeGrafter"/>
</dbReference>
<comment type="caution">
    <text evidence="7">The sequence shown here is derived from an EMBL/GenBank/DDBJ whole genome shotgun (WGS) entry which is preliminary data.</text>
</comment>
<gene>
    <name evidence="7" type="ORF">QYT958_LOCUS36364</name>
</gene>
<evidence type="ECO:0000256" key="5">
    <source>
        <dbReference type="ARBA" id="ARBA00025741"/>
    </source>
</evidence>
<dbReference type="GO" id="GO:0006357">
    <property type="term" value="P:regulation of transcription by RNA polymerase II"/>
    <property type="evidence" value="ECO:0007669"/>
    <property type="project" value="TreeGrafter"/>
</dbReference>